<comment type="caution">
    <text evidence="1">The sequence shown here is derived from an EMBL/GenBank/DDBJ whole genome shotgun (WGS) entry which is preliminary data.</text>
</comment>
<dbReference type="PANTHER" id="PTHR46880:SF5">
    <property type="entry name" value="DUF4371 DOMAIN-CONTAINING PROTEIN"/>
    <property type="match status" value="1"/>
</dbReference>
<name>A0A7D9I5J1_PARCT</name>
<gene>
    <name evidence="1" type="ORF">PACLA_8A058783</name>
</gene>
<dbReference type="EMBL" id="CACRXK020003250">
    <property type="protein sequence ID" value="CAB3998023.1"/>
    <property type="molecule type" value="Genomic_DNA"/>
</dbReference>
<dbReference type="Proteomes" id="UP001152795">
    <property type="component" value="Unassembled WGS sequence"/>
</dbReference>
<feature type="non-terminal residue" evidence="1">
    <location>
        <position position="248"/>
    </location>
</feature>
<sequence>MKNQPGKYLQMFLECVEEGSDEIIFEGVHLKTNPHRNERMNQLEEFETDRQAFIDALVNNITSRFPNVQLLSAFQIFDPSAYPENLQRLAGWGYDHLKNLLDFYGEPKRLENQVIQALVKAEAAEEEFLFFKRLVYQNRGEDRNENEQLKFCFYKPQELFTKLFGGGNVDNKMIYPQIYKLMVLTLTTMPSNAEAERVFSVQNRVKTKLRTRLGINILDELVRVSYSKTSGESLDLDTALAIFNEKPH</sequence>
<keyword evidence="2" id="KW-1185">Reference proteome</keyword>
<accession>A0A7D9I5J1</accession>
<protein>
    <submittedName>
        <fullName evidence="1">Zinc finger 862-like</fullName>
    </submittedName>
</protein>
<dbReference type="InterPro" id="IPR012337">
    <property type="entry name" value="RNaseH-like_sf"/>
</dbReference>
<evidence type="ECO:0000313" key="2">
    <source>
        <dbReference type="Proteomes" id="UP001152795"/>
    </source>
</evidence>
<dbReference type="OrthoDB" id="5979169at2759"/>
<dbReference type="SUPFAM" id="SSF53098">
    <property type="entry name" value="Ribonuclease H-like"/>
    <property type="match status" value="1"/>
</dbReference>
<dbReference type="AlphaFoldDB" id="A0A7D9I5J1"/>
<reference evidence="1" key="1">
    <citation type="submission" date="2020-04" db="EMBL/GenBank/DDBJ databases">
        <authorList>
            <person name="Alioto T."/>
            <person name="Alioto T."/>
            <person name="Gomez Garrido J."/>
        </authorList>
    </citation>
    <scope>NUCLEOTIDE SEQUENCE</scope>
    <source>
        <strain evidence="1">A484AB</strain>
    </source>
</reference>
<evidence type="ECO:0000313" key="1">
    <source>
        <dbReference type="EMBL" id="CAB3998023.1"/>
    </source>
</evidence>
<dbReference type="PANTHER" id="PTHR46880">
    <property type="entry name" value="RAS-ASSOCIATING DOMAIN-CONTAINING PROTEIN"/>
    <property type="match status" value="1"/>
</dbReference>
<proteinExistence type="predicted"/>
<organism evidence="1 2">
    <name type="scientific">Paramuricea clavata</name>
    <name type="common">Red gorgonian</name>
    <name type="synonym">Violescent sea-whip</name>
    <dbReference type="NCBI Taxonomy" id="317549"/>
    <lineage>
        <taxon>Eukaryota</taxon>
        <taxon>Metazoa</taxon>
        <taxon>Cnidaria</taxon>
        <taxon>Anthozoa</taxon>
        <taxon>Octocorallia</taxon>
        <taxon>Malacalcyonacea</taxon>
        <taxon>Plexauridae</taxon>
        <taxon>Paramuricea</taxon>
    </lineage>
</organism>